<keyword evidence="1 5" id="KW-0238">DNA-binding</keyword>
<feature type="domain" description="HTH CENPB-type" evidence="3">
    <location>
        <begin position="180"/>
        <end position="227"/>
    </location>
</feature>
<evidence type="ECO:0000313" key="4">
    <source>
        <dbReference type="EMBL" id="KAF4131659.1"/>
    </source>
</evidence>
<dbReference type="SUPFAM" id="SSF53335">
    <property type="entry name" value="S-adenosyl-L-methionine-dependent methyltransferases"/>
    <property type="match status" value="1"/>
</dbReference>
<dbReference type="InterPro" id="IPR029063">
    <property type="entry name" value="SAM-dependent_MTases_sf"/>
</dbReference>
<feature type="compositionally biased region" description="Basic and acidic residues" evidence="2">
    <location>
        <begin position="1"/>
        <end position="14"/>
    </location>
</feature>
<dbReference type="Gene3D" id="3.40.50.150">
    <property type="entry name" value="Vaccinia Virus protein VP39"/>
    <property type="match status" value="1"/>
</dbReference>
<evidence type="ECO:0000259" key="3">
    <source>
        <dbReference type="Pfam" id="PF03221"/>
    </source>
</evidence>
<dbReference type="Gene3D" id="3.40.5.100">
    <property type="match status" value="1"/>
</dbReference>
<organism evidence="5 6">
    <name type="scientific">Phytophthora infestans</name>
    <name type="common">Potato late blight agent</name>
    <name type="synonym">Botrytis infestans</name>
    <dbReference type="NCBI Taxonomy" id="4787"/>
    <lineage>
        <taxon>Eukaryota</taxon>
        <taxon>Sar</taxon>
        <taxon>Stramenopiles</taxon>
        <taxon>Oomycota</taxon>
        <taxon>Peronosporomycetes</taxon>
        <taxon>Peronosporales</taxon>
        <taxon>Peronosporaceae</taxon>
        <taxon>Phytophthora</taxon>
    </lineage>
</organism>
<feature type="compositionally biased region" description="Polar residues" evidence="2">
    <location>
        <begin position="146"/>
        <end position="159"/>
    </location>
</feature>
<dbReference type="GO" id="GO:0003677">
    <property type="term" value="F:DNA binding"/>
    <property type="evidence" value="ECO:0007669"/>
    <property type="project" value="UniProtKB-KW"/>
</dbReference>
<dbReference type="SUPFAM" id="SSF46689">
    <property type="entry name" value="Homeodomain-like"/>
    <property type="match status" value="1"/>
</dbReference>
<dbReference type="EMBL" id="JAACNO010002703">
    <property type="protein sequence ID" value="KAF4131659.1"/>
    <property type="molecule type" value="Genomic_DNA"/>
</dbReference>
<proteinExistence type="predicted"/>
<gene>
    <name evidence="5" type="ORF">GN958_ATG11682</name>
    <name evidence="4" type="ORF">GN958_ATG19133</name>
</gene>
<feature type="region of interest" description="Disordered" evidence="2">
    <location>
        <begin position="143"/>
        <end position="180"/>
    </location>
</feature>
<dbReference type="AlphaFoldDB" id="A0A8S9UF35"/>
<sequence length="700" mass="75386">MADTTPKRNEDDVHAVPNNDAEALAPPQPGTKRKKLSRTALTLREKAIVKSFCEQKVTDCKARGDLVPSQGVLRREVAAQFGWSCGRSTLSKIIAMDWKLLRGSHEGGEAPRNPNMKRRRRPLFPAFEADLVKFITAHVSEEDSNKNASGFPEQSQSEIAGSGNTGSVAEEKGTPSSAIRRRPLTEALILEEAQRLKQVHGVSDEMLVLSVGWLARFKHRHCIRLRKPSGKSTMPLHQQVGSSESISMGAWSAGFIPTSLPQTQVVTEPSISRQSGVDSAVGGDEHLLPPSIQQVVNLQLASGSESSVAVTRAAVCSAQWHHTKRSSASALLEQIPRSIRELVCTCQQYDDFIGAIGGLRVAVVGLGSFVDAFVLSQAVGASGSVTCVEASTSNIYAAERIAESFCLSTLGLPTVNMTFIMGEYSGMPQSSSAEGNKLKSLQGQLDLVICNCSLQSLEFPASKNAVLELAFSLLKVGGELRATDLVCSRRLSSSECEEARLAMAVSGESSKQLQQKLLLGAPYVGDLKRLIRALGTDVDVRTESCITAAIDNAVASILPPLATATDVRFYPATFHVFRIQDVEEPREDYGQTAIFNGSDGDDKSVVGGALSRSFRLDDEWNFDKGVRMLVDGNTAQILQTTWMRRYFSVSGDRSRHAGPFARAHVVSSDSGNASGHAMMVDQSAVVVASPSTEPLEIANI</sequence>
<protein>
    <submittedName>
        <fullName evidence="5">Tc5 transposase DNA-binding domain</fullName>
    </submittedName>
</protein>
<evidence type="ECO:0000256" key="1">
    <source>
        <dbReference type="ARBA" id="ARBA00023125"/>
    </source>
</evidence>
<comment type="caution">
    <text evidence="5">The sequence shown here is derived from an EMBL/GenBank/DDBJ whole genome shotgun (WGS) entry which is preliminary data.</text>
</comment>
<evidence type="ECO:0000313" key="6">
    <source>
        <dbReference type="Proteomes" id="UP000704712"/>
    </source>
</evidence>
<evidence type="ECO:0000313" key="5">
    <source>
        <dbReference type="EMBL" id="KAF4139133.1"/>
    </source>
</evidence>
<evidence type="ECO:0000256" key="2">
    <source>
        <dbReference type="SAM" id="MobiDB-lite"/>
    </source>
</evidence>
<reference evidence="5" key="1">
    <citation type="submission" date="2020-03" db="EMBL/GenBank/DDBJ databases">
        <title>Hybrid Assembly of Korean Phytophthora infestans isolates.</title>
        <authorList>
            <person name="Prokchorchik M."/>
            <person name="Lee Y."/>
            <person name="Seo J."/>
            <person name="Cho J.-H."/>
            <person name="Park Y.-E."/>
            <person name="Jang D.-C."/>
            <person name="Im J.-S."/>
            <person name="Choi J.-G."/>
            <person name="Park H.-J."/>
            <person name="Lee G.-B."/>
            <person name="Lee Y.-G."/>
            <person name="Hong S.-Y."/>
            <person name="Cho K."/>
            <person name="Sohn K.H."/>
        </authorList>
    </citation>
    <scope>NUCLEOTIDE SEQUENCE</scope>
    <source>
        <strain evidence="5">KR_2_A2</strain>
    </source>
</reference>
<accession>A0A8S9UF35</accession>
<dbReference type="EMBL" id="JAACNO010001571">
    <property type="protein sequence ID" value="KAF4139133.1"/>
    <property type="molecule type" value="Genomic_DNA"/>
</dbReference>
<name>A0A8S9UF35_PHYIN</name>
<dbReference type="InterPro" id="IPR006600">
    <property type="entry name" value="HTH_CenpB_DNA-bd_dom"/>
</dbReference>
<dbReference type="Pfam" id="PF03221">
    <property type="entry name" value="HTH_Tnp_Tc5"/>
    <property type="match status" value="1"/>
</dbReference>
<feature type="region of interest" description="Disordered" evidence="2">
    <location>
        <begin position="1"/>
        <end position="37"/>
    </location>
</feature>
<dbReference type="Proteomes" id="UP000704712">
    <property type="component" value="Unassembled WGS sequence"/>
</dbReference>
<dbReference type="InterPro" id="IPR009057">
    <property type="entry name" value="Homeodomain-like_sf"/>
</dbReference>